<dbReference type="EMBL" id="NHYE01001007">
    <property type="protein sequence ID" value="PPR00407.1"/>
    <property type="molecule type" value="Genomic_DNA"/>
</dbReference>
<accession>A0A409YBL8</accession>
<reference evidence="2 3" key="1">
    <citation type="journal article" date="2018" name="Evol. Lett.">
        <title>Horizontal gene cluster transfer increased hallucinogenic mushroom diversity.</title>
        <authorList>
            <person name="Reynolds H.T."/>
            <person name="Vijayakumar V."/>
            <person name="Gluck-Thaler E."/>
            <person name="Korotkin H.B."/>
            <person name="Matheny P.B."/>
            <person name="Slot J.C."/>
        </authorList>
    </citation>
    <scope>NUCLEOTIDE SEQUENCE [LARGE SCALE GENOMIC DNA]</scope>
    <source>
        <strain evidence="2 3">SRW20</strain>
    </source>
</reference>
<dbReference type="OrthoDB" id="4951845at2759"/>
<dbReference type="GO" id="GO:0016034">
    <property type="term" value="F:maleylacetoacetate isomerase activity"/>
    <property type="evidence" value="ECO:0007669"/>
    <property type="project" value="TreeGrafter"/>
</dbReference>
<sequence>MTIIFYDIPSAAPENAWSPNTWKTRFALNYKGIPYKTEWVEYPDIEAHCIKLGIDATQKKADGKPLYTLPAIHDTSTGAYIADSLKIAEYLDKTYPDTPRLFPNNTVGLQVAFVEAFVSNLSALWQFALPAVNKILNPSSEAYFRRTREAMFGKTMEDLTPTGEAGAAEWAKFEKGLGNVNEWYNKNGGKGPFLLGETPSWGDLVVASYLIWLRIIFGAESRQWKDISSWHGGRWKTLLDSLKEYQSSWSGNLWRTRYHLNFKGIPYKTEWVEYPDIEPHCIKLGIPPTSTKADGTPAFTLPAIYDPATGVYISDSFRIAEYLDHTYPDTPPLLPQNTQALQAAFTEAFNANIAAVWDFIHPIIPSRLSPRSAAYFRRTREAAAGKNMEEFTPKGEEGVAQWARFKEGLERVDAWYAKSSGPFLLGDAPSWADFVVAARVGWCKNIFGEESWQWKDIASWHGGRWNALLDNLKQYRTVEA</sequence>
<dbReference type="InterPro" id="IPR036249">
    <property type="entry name" value="Thioredoxin-like_sf"/>
</dbReference>
<dbReference type="GO" id="GO:0004364">
    <property type="term" value="F:glutathione transferase activity"/>
    <property type="evidence" value="ECO:0007669"/>
    <property type="project" value="TreeGrafter"/>
</dbReference>
<dbReference type="Pfam" id="PF22041">
    <property type="entry name" value="GST_C_7"/>
    <property type="match status" value="2"/>
</dbReference>
<name>A0A409YBL8_9AGAR</name>
<feature type="domain" description="GST N-terminal" evidence="1">
    <location>
        <begin position="8"/>
        <end position="99"/>
    </location>
</feature>
<proteinExistence type="predicted"/>
<dbReference type="Gene3D" id="1.20.1050.10">
    <property type="match status" value="2"/>
</dbReference>
<gene>
    <name evidence="2" type="ORF">CVT26_009692</name>
</gene>
<dbReference type="InterPro" id="IPR036282">
    <property type="entry name" value="Glutathione-S-Trfase_C_sf"/>
</dbReference>
<dbReference type="Gene3D" id="3.40.30.10">
    <property type="entry name" value="Glutaredoxin"/>
    <property type="match status" value="2"/>
</dbReference>
<dbReference type="PROSITE" id="PS50404">
    <property type="entry name" value="GST_NTER"/>
    <property type="match status" value="2"/>
</dbReference>
<organism evidence="2 3">
    <name type="scientific">Gymnopilus dilepis</name>
    <dbReference type="NCBI Taxonomy" id="231916"/>
    <lineage>
        <taxon>Eukaryota</taxon>
        <taxon>Fungi</taxon>
        <taxon>Dikarya</taxon>
        <taxon>Basidiomycota</taxon>
        <taxon>Agaricomycotina</taxon>
        <taxon>Agaricomycetes</taxon>
        <taxon>Agaricomycetidae</taxon>
        <taxon>Agaricales</taxon>
        <taxon>Agaricineae</taxon>
        <taxon>Hymenogastraceae</taxon>
        <taxon>Gymnopilus</taxon>
    </lineage>
</organism>
<feature type="domain" description="GST N-terminal" evidence="1">
    <location>
        <begin position="240"/>
        <end position="331"/>
    </location>
</feature>
<dbReference type="SUPFAM" id="SSF47616">
    <property type="entry name" value="GST C-terminal domain-like"/>
    <property type="match status" value="2"/>
</dbReference>
<comment type="caution">
    <text evidence="2">The sequence shown here is derived from an EMBL/GenBank/DDBJ whole genome shotgun (WGS) entry which is preliminary data.</text>
</comment>
<dbReference type="GO" id="GO:0006749">
    <property type="term" value="P:glutathione metabolic process"/>
    <property type="evidence" value="ECO:0007669"/>
    <property type="project" value="TreeGrafter"/>
</dbReference>
<dbReference type="STRING" id="231916.A0A409YBL8"/>
<dbReference type="CDD" id="cd03038">
    <property type="entry name" value="GST_N_etherase_LigE"/>
    <property type="match status" value="1"/>
</dbReference>
<dbReference type="InParanoid" id="A0A409YBL8"/>
<dbReference type="Pfam" id="PF13409">
    <property type="entry name" value="GST_N_2"/>
    <property type="match status" value="2"/>
</dbReference>
<dbReference type="SUPFAM" id="SSF52833">
    <property type="entry name" value="Thioredoxin-like"/>
    <property type="match status" value="2"/>
</dbReference>
<dbReference type="PANTHER" id="PTHR42673:SF4">
    <property type="entry name" value="MALEYLACETOACETATE ISOMERASE"/>
    <property type="match status" value="1"/>
</dbReference>
<evidence type="ECO:0000313" key="3">
    <source>
        <dbReference type="Proteomes" id="UP000284706"/>
    </source>
</evidence>
<dbReference type="GO" id="GO:0006559">
    <property type="term" value="P:L-phenylalanine catabolic process"/>
    <property type="evidence" value="ECO:0007669"/>
    <property type="project" value="TreeGrafter"/>
</dbReference>
<dbReference type="Proteomes" id="UP000284706">
    <property type="component" value="Unassembled WGS sequence"/>
</dbReference>
<protein>
    <recommendedName>
        <fullName evidence="1">GST N-terminal domain-containing protein</fullName>
    </recommendedName>
</protein>
<evidence type="ECO:0000259" key="1">
    <source>
        <dbReference type="PROSITE" id="PS50404"/>
    </source>
</evidence>
<evidence type="ECO:0000313" key="2">
    <source>
        <dbReference type="EMBL" id="PPR00407.1"/>
    </source>
</evidence>
<keyword evidence="3" id="KW-1185">Reference proteome</keyword>
<dbReference type="PANTHER" id="PTHR42673">
    <property type="entry name" value="MALEYLACETOACETATE ISOMERASE"/>
    <property type="match status" value="1"/>
</dbReference>
<dbReference type="InterPro" id="IPR004045">
    <property type="entry name" value="Glutathione_S-Trfase_N"/>
</dbReference>
<dbReference type="InterPro" id="IPR054416">
    <property type="entry name" value="GST_UstS-like_C"/>
</dbReference>
<dbReference type="AlphaFoldDB" id="A0A409YBL8"/>